<dbReference type="Gene3D" id="3.40.50.300">
    <property type="entry name" value="P-loop containing nucleotide triphosphate hydrolases"/>
    <property type="match status" value="1"/>
</dbReference>
<dbReference type="PANTHER" id="PTHR34301">
    <property type="entry name" value="DNA-BINDING PROTEIN-RELATED"/>
    <property type="match status" value="1"/>
</dbReference>
<dbReference type="PANTHER" id="PTHR34301:SF8">
    <property type="entry name" value="ATPASE DOMAIN-CONTAINING PROTEIN"/>
    <property type="match status" value="1"/>
</dbReference>
<organism evidence="2 3">
    <name type="scientific">Enterovirga rhinocerotis</name>
    <dbReference type="NCBI Taxonomy" id="1339210"/>
    <lineage>
        <taxon>Bacteria</taxon>
        <taxon>Pseudomonadati</taxon>
        <taxon>Pseudomonadota</taxon>
        <taxon>Alphaproteobacteria</taxon>
        <taxon>Hyphomicrobiales</taxon>
        <taxon>Methylobacteriaceae</taxon>
        <taxon>Enterovirga</taxon>
    </lineage>
</organism>
<feature type="domain" description="AAA+ ATPase" evidence="1">
    <location>
        <begin position="43"/>
        <end position="241"/>
    </location>
</feature>
<dbReference type="InterPro" id="IPR041664">
    <property type="entry name" value="AAA_16"/>
</dbReference>
<reference evidence="2 3" key="1">
    <citation type="submission" date="2019-03" db="EMBL/GenBank/DDBJ databases">
        <title>Genomic Encyclopedia of Type Strains, Phase IV (KMG-IV): sequencing the most valuable type-strain genomes for metagenomic binning, comparative biology and taxonomic classification.</title>
        <authorList>
            <person name="Goeker M."/>
        </authorList>
    </citation>
    <scope>NUCLEOTIDE SEQUENCE [LARGE SCALE GENOMIC DNA]</scope>
    <source>
        <strain evidence="2 3">DSM 25903</strain>
    </source>
</reference>
<name>A0A4R7C7P9_9HYPH</name>
<dbReference type="Pfam" id="PF13191">
    <property type="entry name" value="AAA_16"/>
    <property type="match status" value="1"/>
</dbReference>
<dbReference type="InterPro" id="IPR027417">
    <property type="entry name" value="P-loop_NTPase"/>
</dbReference>
<dbReference type="Proteomes" id="UP000295122">
    <property type="component" value="Unassembled WGS sequence"/>
</dbReference>
<protein>
    <submittedName>
        <fullName evidence="2">Cdc6-like AAA superfamily ATPase</fullName>
    </submittedName>
</protein>
<evidence type="ECO:0000259" key="1">
    <source>
        <dbReference type="SMART" id="SM00382"/>
    </source>
</evidence>
<dbReference type="SMART" id="SM00382">
    <property type="entry name" value="AAA"/>
    <property type="match status" value="1"/>
</dbReference>
<gene>
    <name evidence="2" type="ORF">EV668_1962</name>
</gene>
<accession>A0A4R7C7P9</accession>
<keyword evidence="3" id="KW-1185">Reference proteome</keyword>
<dbReference type="OrthoDB" id="7209686at2"/>
<dbReference type="InterPro" id="IPR003593">
    <property type="entry name" value="AAA+_ATPase"/>
</dbReference>
<evidence type="ECO:0000313" key="2">
    <source>
        <dbReference type="EMBL" id="TDR94674.1"/>
    </source>
</evidence>
<sequence length="413" mass="45988">MNRDDFLKVRNSYLTSASPIQSPEHLKGRERSLSALVDALSSPGRHAFIFGHRGVGKTSLSQTAAFQLQNSHGSPILLGCDQSSTFDSLCSEAIKQALNISPLERKGQMKFNLGASVASLGGATVGFDRAKEGTQIAISSANSAVSYFSAVTKYLGFGLIVVIDEFDKLQNQNDHAKFASLIKLSSDQKIPVKFILCGIGETIELIFKEHESVSRQVHSEAVSQLNLQARLDIIEDAEKALFIHMKSDFKYRIAQISDGFPSFVHLIAEKIFTAAFDAGETEVTSESYRDGLEQAIVSVEFSMRTRYEKALHKNTRTYEPIIWALANDKLLELNVDDTWRNYLKVCDQMNITPSSRQNMNTKLNQLTQEPYGCLLFKPRRSNYTFSEKMMRGYARLRAARDGCMLGPENPAAT</sequence>
<dbReference type="EMBL" id="SNZR01000011">
    <property type="protein sequence ID" value="TDR94674.1"/>
    <property type="molecule type" value="Genomic_DNA"/>
</dbReference>
<comment type="caution">
    <text evidence="2">The sequence shown here is derived from an EMBL/GenBank/DDBJ whole genome shotgun (WGS) entry which is preliminary data.</text>
</comment>
<proteinExistence type="predicted"/>
<dbReference type="AlphaFoldDB" id="A0A4R7C7P9"/>
<dbReference type="SUPFAM" id="SSF52540">
    <property type="entry name" value="P-loop containing nucleoside triphosphate hydrolases"/>
    <property type="match status" value="1"/>
</dbReference>
<evidence type="ECO:0000313" key="3">
    <source>
        <dbReference type="Proteomes" id="UP000295122"/>
    </source>
</evidence>
<dbReference type="RefSeq" id="WP_133769543.1">
    <property type="nucleotide sequence ID" value="NZ_SNZR01000011.1"/>
</dbReference>